<evidence type="ECO:0000256" key="15">
    <source>
        <dbReference type="ARBA" id="ARBA00023212"/>
    </source>
</evidence>
<dbReference type="SMART" id="SM00382">
    <property type="entry name" value="AAA"/>
    <property type="match status" value="2"/>
</dbReference>
<dbReference type="InterPro" id="IPR026983">
    <property type="entry name" value="DHC"/>
</dbReference>
<keyword evidence="15" id="KW-0206">Cytoskeleton</keyword>
<comment type="function">
    <text evidence="17">As part of the axonemal inner dynein arm complex plays a central role in ciliary beat. Expressed in sperm flagellum, it is required for sperm motility. Dyneins are microtubule-based molecular motors possessing ATPase activities that can convert the chemical energy of ATP into relative sliding between adjacent microtubule doublets to generate ciliary bending.</text>
</comment>
<dbReference type="FunFam" id="1.10.8.1220:FF:000001">
    <property type="entry name" value="Dynein axonemal heavy chain 5"/>
    <property type="match status" value="1"/>
</dbReference>
<evidence type="ECO:0000256" key="4">
    <source>
        <dbReference type="ARBA" id="ARBA00022490"/>
    </source>
</evidence>
<dbReference type="FunFam" id="1.10.472.130:FF:000003">
    <property type="entry name" value="Dynein, axonemal, heavy chain 2"/>
    <property type="match status" value="1"/>
</dbReference>
<dbReference type="FunFam" id="1.20.140.100:FF:000006">
    <property type="entry name" value="dynein heavy chain 2, axonemal"/>
    <property type="match status" value="1"/>
</dbReference>
<evidence type="ECO:0000256" key="19">
    <source>
        <dbReference type="ARBA" id="ARBA00063032"/>
    </source>
</evidence>
<dbReference type="InterPro" id="IPR024743">
    <property type="entry name" value="Dynein_HC_stalk"/>
</dbReference>
<dbReference type="Proteomes" id="UP000276133">
    <property type="component" value="Unassembled WGS sequence"/>
</dbReference>
<dbReference type="FunFam" id="3.20.180.20:FF:000001">
    <property type="entry name" value="Dynein axonemal heavy chain 5"/>
    <property type="match status" value="1"/>
</dbReference>
<dbReference type="GO" id="GO:0005524">
    <property type="term" value="F:ATP binding"/>
    <property type="evidence" value="ECO:0007669"/>
    <property type="project" value="UniProtKB-KW"/>
</dbReference>
<feature type="region of interest" description="Disordered" evidence="26">
    <location>
        <begin position="1"/>
        <end position="96"/>
    </location>
</feature>
<dbReference type="InterPro" id="IPR013602">
    <property type="entry name" value="Dynein_heavy_linker"/>
</dbReference>
<dbReference type="Pfam" id="PF17852">
    <property type="entry name" value="Dynein_AAA_lid"/>
    <property type="match status" value="1"/>
</dbReference>
<evidence type="ECO:0000256" key="14">
    <source>
        <dbReference type="ARBA" id="ARBA00023175"/>
    </source>
</evidence>
<dbReference type="InterPro" id="IPR013594">
    <property type="entry name" value="Dynein_heavy_tail"/>
</dbReference>
<dbReference type="FunFam" id="3.40.50.300:FF:002141">
    <property type="entry name" value="Dynein heavy chain"/>
    <property type="match status" value="1"/>
</dbReference>
<evidence type="ECO:0000256" key="16">
    <source>
        <dbReference type="ARBA" id="ARBA00023273"/>
    </source>
</evidence>
<keyword evidence="7" id="KW-0547">Nucleotide-binding</keyword>
<dbReference type="InterPro" id="IPR035706">
    <property type="entry name" value="AAA_9"/>
</dbReference>
<dbReference type="GO" id="GO:0016787">
    <property type="term" value="F:hydrolase activity"/>
    <property type="evidence" value="ECO:0007669"/>
    <property type="project" value="UniProtKB-KW"/>
</dbReference>
<evidence type="ECO:0000256" key="23">
    <source>
        <dbReference type="ARBA" id="ARBA00078558"/>
    </source>
</evidence>
<feature type="compositionally biased region" description="Basic and acidic residues" evidence="26">
    <location>
        <begin position="70"/>
        <end position="80"/>
    </location>
</feature>
<dbReference type="Gene3D" id="1.20.140.100">
    <property type="entry name" value="Dynein heavy chain, N-terminal domain 2"/>
    <property type="match status" value="1"/>
</dbReference>
<organism evidence="28 29">
    <name type="scientific">Brachionus plicatilis</name>
    <name type="common">Marine rotifer</name>
    <name type="synonym">Brachionus muelleri</name>
    <dbReference type="NCBI Taxonomy" id="10195"/>
    <lineage>
        <taxon>Eukaryota</taxon>
        <taxon>Metazoa</taxon>
        <taxon>Spiralia</taxon>
        <taxon>Gnathifera</taxon>
        <taxon>Rotifera</taxon>
        <taxon>Eurotatoria</taxon>
        <taxon>Monogononta</taxon>
        <taxon>Pseudotrocha</taxon>
        <taxon>Ploima</taxon>
        <taxon>Brachionidae</taxon>
        <taxon>Brachionus</taxon>
    </lineage>
</organism>
<feature type="coiled-coil region" evidence="25">
    <location>
        <begin position="1204"/>
        <end position="1231"/>
    </location>
</feature>
<evidence type="ECO:0000256" key="18">
    <source>
        <dbReference type="ARBA" id="ARBA00054075"/>
    </source>
</evidence>
<dbReference type="Pfam" id="PF12777">
    <property type="entry name" value="MT"/>
    <property type="match status" value="1"/>
</dbReference>
<dbReference type="OrthoDB" id="10251809at2759"/>
<dbReference type="Pfam" id="PF12775">
    <property type="entry name" value="AAA_7"/>
    <property type="match status" value="1"/>
</dbReference>
<dbReference type="InterPro" id="IPR035699">
    <property type="entry name" value="AAA_6"/>
</dbReference>
<evidence type="ECO:0000256" key="12">
    <source>
        <dbReference type="ARBA" id="ARBA00023054"/>
    </source>
</evidence>
<dbReference type="FunFam" id="1.20.920.20:FF:000001">
    <property type="entry name" value="dynein heavy chain 2, axonemal"/>
    <property type="match status" value="1"/>
</dbReference>
<dbReference type="Gene3D" id="1.20.58.1120">
    <property type="match status" value="1"/>
</dbReference>
<evidence type="ECO:0000256" key="7">
    <source>
        <dbReference type="ARBA" id="ARBA00022741"/>
    </source>
</evidence>
<evidence type="ECO:0000256" key="21">
    <source>
        <dbReference type="ARBA" id="ARBA00071813"/>
    </source>
</evidence>
<dbReference type="Gene3D" id="3.10.490.20">
    <property type="match status" value="1"/>
</dbReference>
<dbReference type="Pfam" id="PF17857">
    <property type="entry name" value="AAA_lid_1"/>
    <property type="match status" value="1"/>
</dbReference>
<dbReference type="Pfam" id="PF18198">
    <property type="entry name" value="AAA_lid_11"/>
    <property type="match status" value="1"/>
</dbReference>
<dbReference type="InterPro" id="IPR004273">
    <property type="entry name" value="Dynein_heavy_D6_P-loop"/>
</dbReference>
<evidence type="ECO:0000256" key="25">
    <source>
        <dbReference type="SAM" id="Coils"/>
    </source>
</evidence>
<sequence length="4560" mass="526189">MSSNQKSTTSSPNPNGKNSAAKTSVSSIRQKSASLKSRTPSGSPKSRQSNKSPASKKSPSRSRKQSQTKSEIKLEVEKSEFVNANQQEDEIKKDETPFQEEKDNLIEYVKELMDLDGLTKEMWSDEHNEIIDNFLKKIDKKTLIFYLIQPDQSKDELSLKAQFEIPSTPVHQFSFFLKTHYSEEIDSREVFQKNVQYGTFGGKYLTSLLRLTSGLYAPLFFGNKTWPDTIKNDFSAQLHKFLASLTDTTWKMEGVTVLYIPKEGIDLQVDVASKNKELVQRLETCVIHWSRQLKDVLNSQDMSGLDETAGPLEEIEFWKARNQDLMGISKQLNKPSIKKITKILDNAKSSYVSSFVKLAKQIQDGSRQAENNLKFLLVLKDPSHELADAKPEEIPKLLPRIINIVRVIWTNSDYYNTRERLTAMFRKVSNEVIRRCCSAINLDKIFDGFVLSSKKTLNECIECCKSWKEIYNNSVKVHQRFSNKEWQLDKTTIFAQIDAFIQRCKDLIEICDCEVFFANYEDGEKRQLPIFGGQKGPEIARNLAEIELTFNRHLLELRRVKSTILDVKATSWHEDYNKFRSAVKEMEVMVINVINSTFDTITYVEQGVEILDAFMHLSARESIRRTIDKKTVDVYQLFIEDLNSVKRDITSKNIVLESMHPDYAGAAMWARGLKRRIEKQMLILNMAHFLPSAGVGDEARVQYKQTAHALDEFMRKCFNEWTFSLENDPLKLLEVPLLKKSVEAEGMIDVNLNSRLLKLITEIHYWERLGYEIPHYCTDAYAKKQEITNTRDHVLTLVFDYNRIIGSLKREERGLFKERIKNLDKRIQPGFNKLTWTKTQPAEEFISTCRRHANELQTIVDKYKESLILCYRQSKKISELLLVSVDSRKIFESLDFEEDQIRHRKASSAKLSEIYDHIEYTLKSVHEIFKKDDSEEVKREWNNLIRKMHEMVKEAFRLNVKNSLLELSKAINGDGKSTPNPLFKVNVLLESYEENVPTQFGSDENSTLVTKYRVNFSPTLEQLAHLVNSIGQYHLTDSISSITKSKHDVFPKNDVPIYLLINRDEEKIKIEQQIAKGMEDNAKLLEQYLLTWNNFREIWEINKDIFLLRYEQRNPMVSLFDGDIARYTEVENIIQIQETIQTIQFILLDCSPLKYSLLGHCQEWQNRLTSLLLKLATQSLNKLIQYFEDNTKKVLIPPETHYDLDTSYKLMEALQNNLANIQDQIAPLDEQFKVLEKYEVAIPNETSALHKSLESKFDEFKQTLLDADEMLKKFKDRFKTKLLQQSEDFKKNVGDLINDFRTKGPFSSDLKPDEALSMIEEMKLKLAKLKEEEQELRRGLGIFRIDHPFSKEIQNLEKDIEALEQVWLLAKAWDENYNGWKLTIFKTLETKDMDDYAQSEFKKLVKMSRDLREKNWEVVDITKTKVDRFRRTMPLVNDLHNKSMRDRHWNQIKDESNKQFDENGDSFTLEAIIDLHFEENAALISEVSEAASKEFDIEKGLKAINEKWEITLFETAPHKDKGHFKIKSTEDVMKAVEDDQVMLSTYKASRFVKPFIREVDKWERDISRILEVTEALLTVQRQWLYLENIFAGEDIRTQLSKETVEFEYLNNSWKTIMTRINKDPNAYRSTHFEGLDKQLTEMNAKLEGIQKSLDEYLETKKVIFPRFYFISNDQLLEILGQSKNPPAVQKHFKNLFDNIKSLKLQKATMGSKTEALSMFSQDGEEVPFTGALPLEGPVESWLCDVEGTMRSTLKDLLRQCKAALKKNLSKRDKWLKEWPGQLCITASQMQWTADCTRALQQVKARGDKKPLKSLKKKQTHMLNKFSEIIRGNLTKMLRSKIVALVTIEIHARDVIEKLAKSNCNDINGFEWLMQLRVYWDREQDDCFVKQTTTEFRYGYEYIGNSGRLVITPLTDRCYMTLTTALQNCRGGSPKGPAGTGKTETVKDLGKSLAVWVIVINCSEGLDYQSMGRYFSGLAQTGAWGCFDEFNRINIEVLSVVAQQILSIIEALQSKADRVIIEKNEVNLIRSCGIFITMNPGYAGRTELPDNLKSMFRPISMVVPDSNYIAEILLFGEGFTNTRLLAKKVYTLYQLSTQQLSKQDHYDFGLRGLTSVLRHAGRKKRANPTMSDEEILLLAMKDMNIPKMTAVDLPLFNAIVSDLFPGVEAPAIDYSRFKKAIQEELIETNLQVNFNAINKIIQLFETKNSRHSVMLVGKTQSGKTVTWKILKQSLTRLNREGEPGYQRAQEYTINPKAVTLGELYGEFDLSTNEWQDGILSSVMRNCCGDEKPDEKWIFFDAPVDAVWIESMNSVMDDNKILTLINSERIAMPEQVSLLFETEDLAVASPATVSRCGIVYCDYLDLGWQPHIESWILGKKDKQVQEELRNLVSKYIKPILSFKEHNCKELIPIAELNGIKSMCNLFDSFGTKENGVDSQGEEYFSRMCEMWFLFCVIWSIGASVDEDGRKKLDAYIRELEGTFPNKDSVYEYYVDTKQRTWVQWEEKLRSGWKYNPEIPFYKIIVPTVDTVRYEYLVSGLVKKQHPVLLTGPVGTGKTSVAQSVLNDLDPLEYGVLIINISAQTSSINVQEIMESRVEKRTKGVYVPLGGKKLLTFVDDFNMPAKDEYGSQPPLELIRQWLDFGFWYDRKKQTTKHIKDVFLMASMGPPGGGRTVISRRLQSRFNLLNMTFPQENEIVRIFGSMINQKLQEFDDEFKPLGDLATKATIQVYESVVQKFLPTPTKIHYLFNLRDISKVFQGLLRCDKRLHSNKQTLVRLWIHECFRVFADRLVDDKDRETFIGILSENLGNHFDQTFHNICPNKQPPNFADFMNPDQIYEDIVEFPKLKNQMEKNLIDYNEYPGQVPIDIVLFREAIEHVCRIVRVIRQPRGNMLLIGIGGSGRQSLSKLASFLCMYTQFQIEVSKNYKRAEFREDLKRLYNQAGVSNKETTFIFVDTQIVEESFLEDINNILSSGEVPNLFKADEIEEIKNNMLKEAKKHGIEENNQAIYNFLLDRVKANLHVIVCMSPVGEPFRNRIRMYPALVNCTTIDMFHEWNQEALLEVGERYLSNVNLEGAEQCRPNIAQMFSIMHKSVSDESKKMFEELRRRNYVTPTNFLELTSGYKTLLYEKRKELGDSVNKLTSGLSKIVDTRVKVEQMTVTLEENKAKAAKFQKECEDYLIVLVGQKREADEQAKSVAAFQTKIQEEESKCLLIAEAAQKDLDEAMPALNEALKSLDSLKKSDIAEVKAYGRPPDLVEIVMEAVMVLKQSDPNWAEAKRQLGDPNFINSLKEFDRDNIPDKVLKRINKYTSDPDFQPDKVGSVSFAAKSLCMWVRAMEMYGQIFRVVQPKRERYNQAMAQLKEKQDALADAKKKLEDIQNQIEELKKQYDEKMIQKEKLTKEIEFMEMMLDRATRLISGLAGEKTRWEETVADLEIKLGYLPGDCLLAAGFLSYMGPFLSQYREEIMEKIWLPQVRRLNIPCNPEFKFSGFLSKPTQVRDWNIQGLPSDLFSTENGVISTRGSRWPLMVDPQGQAIKWIKNMERNQGLVIFDLQTPNYMKQLETCIRMGVPCLCQNVKEDLDPSLNPVLTKSVKKRGNSWYLKLGDSEIEYNVGFKFYMTTKLGNPNYSPEVSSKANIINFAVKEQGLEAQLLGIVVRNERADLEEQKDKLVVSIAANKNKLVELEDQILRLLNETKGSLLDNVELVDTLEVSKQTSKDVTEAVLTAEQTEIKIDATREGYRPCAQRAAILFFVLNDLGKVDPMYQFSLDSYITLFNMSLEKSQKSPKVEERLEMLNEYHTYAVYRSTCRALFEAHKLLFSFQMCVKILEAAGKLNMDEYQFFLKGGIVLDRENQMDNPCPWLEDQLWDNITELSKLPNFHGIIESFEQYPRDWNVWYQSSEPEITPLPGEWDSSLNELQRMLIVRSLRRDRVSFCVYKFIVNNLGSKFVEPPVFEMKSVFDDSTCKTPLIFVLSPGVDPNKYLKELAEKLGMMNRFNSLSLGQGQAAVATNRIREGAKNGYWVFLANCHLSLSWMPKLDKIVEQLQTDPVHKDFRLWLSSSPHPEFPIAILQSSIKITTEPPKGIKANMKRLYAQMTESKFNASRKPEKYKKLLFSLCFFHSVLLERKKFLNLGWNINYSFNDSDFDMSEKILVNYLEMYEDTQWDALKYLIASVNYGGHVTDDWDMRLLQTYMNTYYKEETLQPFFKLSTLPHYYVPKDGPLQTHRDFVGMLPNNDHPEAFGQHPNADIASQIKETQLLFDTLLSLQPQVTSSANKANTKSTEEEVMEMATKVIETLPNKIDYEGTKKIFSEDNSPLKIVLLQEIERYNILLDDISQSLNSLQKGIKGLVVMSSDLEEIFKCIYEAKVPPSWQKMYPSMKPLSSWTRDLTMRVDQLAKWSETAKAPILFWMSGFTFPTGFLTAVLQTAARFNNVSVDSLSWEFTVMQTDDQYITEAPKDGVYIKGLFLEAAAWDKKAGCLIEPEPMQLVCSMPTIHFKPVENKKKVSKGMYVCPCYLYPNRAVGSGRPSFVVAVDLKTGAMAPDHYVKRGTALLMSLDN</sequence>
<evidence type="ECO:0000313" key="29">
    <source>
        <dbReference type="Proteomes" id="UP000276133"/>
    </source>
</evidence>
<dbReference type="Gene3D" id="1.10.8.710">
    <property type="match status" value="1"/>
</dbReference>
<keyword evidence="4" id="KW-0963">Cytoplasm</keyword>
<dbReference type="GO" id="GO:0008017">
    <property type="term" value="F:microtubule binding"/>
    <property type="evidence" value="ECO:0007669"/>
    <property type="project" value="UniProtKB-ARBA"/>
</dbReference>
<keyword evidence="9" id="KW-0067">ATP-binding</keyword>
<feature type="domain" description="AAA+ ATPase" evidence="27">
    <location>
        <begin position="1929"/>
        <end position="2065"/>
    </location>
</feature>
<dbReference type="GO" id="GO:0005874">
    <property type="term" value="C:microtubule"/>
    <property type="evidence" value="ECO:0007669"/>
    <property type="project" value="UniProtKB-KW"/>
</dbReference>
<dbReference type="GO" id="GO:0036156">
    <property type="term" value="C:inner dynein arm"/>
    <property type="evidence" value="ECO:0007669"/>
    <property type="project" value="UniProtKB-ARBA"/>
</dbReference>
<dbReference type="Pfam" id="PF08385">
    <property type="entry name" value="DHC_N1"/>
    <property type="match status" value="1"/>
</dbReference>
<dbReference type="GO" id="GO:0036159">
    <property type="term" value="P:inner dynein arm assembly"/>
    <property type="evidence" value="ECO:0007669"/>
    <property type="project" value="UniProtKB-ARBA"/>
</dbReference>
<evidence type="ECO:0000256" key="22">
    <source>
        <dbReference type="ARBA" id="ARBA00077719"/>
    </source>
</evidence>
<dbReference type="Pfam" id="PF18199">
    <property type="entry name" value="Dynein_C"/>
    <property type="match status" value="1"/>
</dbReference>
<keyword evidence="13" id="KW-0969">Cilium</keyword>
<dbReference type="InterPro" id="IPR043157">
    <property type="entry name" value="Dynein_AAA1S"/>
</dbReference>
<evidence type="ECO:0000256" key="6">
    <source>
        <dbReference type="ARBA" id="ARBA00022737"/>
    </source>
</evidence>
<dbReference type="Pfam" id="PF08393">
    <property type="entry name" value="DHC_N2"/>
    <property type="match status" value="1"/>
</dbReference>
<dbReference type="PANTHER" id="PTHR45703:SF32">
    <property type="entry name" value="DYNEINS HEAVY CHAIN"/>
    <property type="match status" value="1"/>
</dbReference>
<dbReference type="Pfam" id="PF03028">
    <property type="entry name" value="Dynein_heavy"/>
    <property type="match status" value="1"/>
</dbReference>
<proteinExistence type="inferred from homology"/>
<name>A0A3M7S4K3_BRAPC</name>
<dbReference type="FunFam" id="3.40.50.300:FF:000049">
    <property type="entry name" value="Dynein, axonemal, heavy chain 5"/>
    <property type="match status" value="1"/>
</dbReference>
<dbReference type="FunFam" id="3.40.50.300:FF:000044">
    <property type="entry name" value="Dynein heavy chain 5, axonemal"/>
    <property type="match status" value="1"/>
</dbReference>
<keyword evidence="29" id="KW-1185">Reference proteome</keyword>
<keyword evidence="8" id="KW-0802">TPR repeat</keyword>
<dbReference type="InterPro" id="IPR042219">
    <property type="entry name" value="AAA_lid_11_sf"/>
</dbReference>
<comment type="similarity">
    <text evidence="3">Belongs to the dynein heavy chain family.</text>
</comment>
<keyword evidence="12 25" id="KW-0175">Coiled coil</keyword>
<dbReference type="PANTHER" id="PTHR45703">
    <property type="entry name" value="DYNEIN HEAVY CHAIN"/>
    <property type="match status" value="1"/>
</dbReference>
<feature type="coiled-coil region" evidence="25">
    <location>
        <begin position="3350"/>
        <end position="3415"/>
    </location>
</feature>
<dbReference type="FunFam" id="1.20.920.30:FF:000005">
    <property type="entry name" value="Dynein, axonemal, heavy chain 2"/>
    <property type="match status" value="1"/>
</dbReference>
<evidence type="ECO:0000256" key="8">
    <source>
        <dbReference type="ARBA" id="ARBA00022803"/>
    </source>
</evidence>
<dbReference type="GO" id="GO:0097729">
    <property type="term" value="C:9+2 motile cilium"/>
    <property type="evidence" value="ECO:0007669"/>
    <property type="project" value="UniProtKB-ARBA"/>
</dbReference>
<dbReference type="InterPro" id="IPR043160">
    <property type="entry name" value="Dynein_C_barrel"/>
</dbReference>
<dbReference type="FunFam" id="1.10.8.710:FF:000001">
    <property type="entry name" value="Dynein axonemal heavy chain 2"/>
    <property type="match status" value="1"/>
</dbReference>
<dbReference type="InterPro" id="IPR042228">
    <property type="entry name" value="Dynein_linker_3"/>
</dbReference>
<dbReference type="InterPro" id="IPR024317">
    <property type="entry name" value="Dynein_heavy_chain_D4_dom"/>
</dbReference>
<keyword evidence="6" id="KW-0677">Repeat</keyword>
<dbReference type="GO" id="GO:0060294">
    <property type="term" value="P:cilium movement involved in cell motility"/>
    <property type="evidence" value="ECO:0007669"/>
    <property type="project" value="UniProtKB-ARBA"/>
</dbReference>
<comment type="caution">
    <text evidence="28">The sequence shown here is derived from an EMBL/GenBank/DDBJ whole genome shotgun (WGS) entry which is preliminary data.</text>
</comment>
<dbReference type="GO" id="GO:0045505">
    <property type="term" value="F:dynein intermediate chain binding"/>
    <property type="evidence" value="ECO:0007669"/>
    <property type="project" value="InterPro"/>
</dbReference>
<evidence type="ECO:0000256" key="11">
    <source>
        <dbReference type="ARBA" id="ARBA00023017"/>
    </source>
</evidence>
<dbReference type="Pfam" id="PF12780">
    <property type="entry name" value="AAA_8"/>
    <property type="match status" value="1"/>
</dbReference>
<dbReference type="FunFam" id="1.10.287.2620:FF:000002">
    <property type="entry name" value="Dynein heavy chain 2, axonemal"/>
    <property type="match status" value="1"/>
</dbReference>
<comment type="function">
    <text evidence="18">Force generating protein of eukaryotic cilia and flagella. Produces force towards the minus ends of microtubules. Dynein has ATPase activity; the force-producing power stroke is thought to occur on release of ADP. Required for assembly of the I1 inner arm complex and its targeting to the appropriate axoneme location. Also required for phototaxis.</text>
</comment>
<evidence type="ECO:0000256" key="13">
    <source>
        <dbReference type="ARBA" id="ARBA00023069"/>
    </source>
</evidence>
<dbReference type="CDD" id="cd00009">
    <property type="entry name" value="AAA"/>
    <property type="match status" value="1"/>
</dbReference>
<dbReference type="Gene3D" id="6.10.140.1060">
    <property type="match status" value="1"/>
</dbReference>
<evidence type="ECO:0000313" key="28">
    <source>
        <dbReference type="EMBL" id="RNA30736.1"/>
    </source>
</evidence>
<dbReference type="FunFam" id="3.10.490.20:FF:000008">
    <property type="entry name" value="dynein heavy chain 2, axonemal"/>
    <property type="match status" value="1"/>
</dbReference>
<dbReference type="Pfam" id="PF12781">
    <property type="entry name" value="AAA_9"/>
    <property type="match status" value="1"/>
</dbReference>
<dbReference type="Gene3D" id="1.10.8.720">
    <property type="entry name" value="Region D6 of dynein motor"/>
    <property type="match status" value="1"/>
</dbReference>
<comment type="subcellular location">
    <subcellularLocation>
        <location evidence="1">Cell projection</location>
        <location evidence="1">Cilium</location>
        <location evidence="1">Flagellum</location>
    </subcellularLocation>
    <subcellularLocation>
        <location evidence="2">Cytoplasm</location>
        <location evidence="2">Cytoskeleton</location>
        <location evidence="2">Cilium axoneme</location>
    </subcellularLocation>
</comment>
<dbReference type="InterPro" id="IPR056759">
    <property type="entry name" value="DYH2-5-8_CC"/>
</dbReference>
<dbReference type="Gene3D" id="3.20.180.20">
    <property type="entry name" value="Dynein heavy chain, N-terminal domain 2"/>
    <property type="match status" value="1"/>
</dbReference>
<dbReference type="Gene3D" id="3.40.50.300">
    <property type="entry name" value="P-loop containing nucleotide triphosphate hydrolases"/>
    <property type="match status" value="5"/>
</dbReference>
<protein>
    <recommendedName>
        <fullName evidence="21">Dynein axonemal heavy chain 2</fullName>
    </recommendedName>
    <alternativeName>
        <fullName evidence="24">Axonemal beta dynein heavy chain 2</fullName>
    </alternativeName>
    <alternativeName>
        <fullName evidence="23">Ciliary dynein heavy chain 2</fullName>
    </alternativeName>
    <alternativeName>
        <fullName evidence="22">Dynein-1, subspecies f</fullName>
    </alternativeName>
</protein>
<dbReference type="Gene3D" id="1.20.920.20">
    <property type="match status" value="1"/>
</dbReference>
<dbReference type="FunFam" id="3.40.50.300:FF:000153">
    <property type="entry name" value="Dynein axonemal heavy chain 1"/>
    <property type="match status" value="1"/>
</dbReference>
<keyword evidence="10" id="KW-0282">Flagellum</keyword>
<evidence type="ECO:0000256" key="17">
    <source>
        <dbReference type="ARBA" id="ARBA00053635"/>
    </source>
</evidence>
<dbReference type="Gene3D" id="1.10.472.130">
    <property type="match status" value="1"/>
</dbReference>
<keyword evidence="11" id="KW-0243">Dynein</keyword>
<dbReference type="InterPro" id="IPR027417">
    <property type="entry name" value="P-loop_NTPase"/>
</dbReference>
<evidence type="ECO:0000256" key="1">
    <source>
        <dbReference type="ARBA" id="ARBA00004230"/>
    </source>
</evidence>
<keyword evidence="5" id="KW-0493">Microtubule</keyword>
<dbReference type="SUPFAM" id="SSF52540">
    <property type="entry name" value="P-loop containing nucleoside triphosphate hydrolases"/>
    <property type="match status" value="4"/>
</dbReference>
<evidence type="ECO:0000256" key="5">
    <source>
        <dbReference type="ARBA" id="ARBA00022701"/>
    </source>
</evidence>
<evidence type="ECO:0000256" key="26">
    <source>
        <dbReference type="SAM" id="MobiDB-lite"/>
    </source>
</evidence>
<feature type="domain" description="AAA+ ATPase" evidence="27">
    <location>
        <begin position="2541"/>
        <end position="2688"/>
    </location>
</feature>
<dbReference type="Gene3D" id="1.10.287.2620">
    <property type="match status" value="1"/>
</dbReference>
<dbReference type="GO" id="GO:0008569">
    <property type="term" value="F:minus-end-directed microtubule motor activity"/>
    <property type="evidence" value="ECO:0007669"/>
    <property type="project" value="InterPro"/>
</dbReference>
<evidence type="ECO:0000259" key="27">
    <source>
        <dbReference type="SMART" id="SM00382"/>
    </source>
</evidence>
<dbReference type="InterPro" id="IPR041466">
    <property type="entry name" value="Dynein_AAA5_ext"/>
</dbReference>
<dbReference type="FunFam" id="3.40.50.300:FF:000815">
    <property type="entry name" value="Dynein heavy chain 2, axonemal"/>
    <property type="match status" value="1"/>
</dbReference>
<comment type="subunit">
    <text evidence="20">Part of the axonemal inner dynein arm complex that consists of at least two heavy chains and a number of intermediate and light chains. Interacts with DNAI4.</text>
</comment>
<dbReference type="Gene3D" id="1.20.1270.280">
    <property type="match status" value="1"/>
</dbReference>
<dbReference type="InterPro" id="IPR003593">
    <property type="entry name" value="AAA+_ATPase"/>
</dbReference>
<feature type="compositionally biased region" description="Polar residues" evidence="26">
    <location>
        <begin position="1"/>
        <end position="47"/>
    </location>
</feature>
<dbReference type="Pfam" id="PF25007">
    <property type="entry name" value="DYH2-5-8_CC"/>
    <property type="match status" value="1"/>
</dbReference>
<keyword evidence="14" id="KW-0505">Motor protein</keyword>
<dbReference type="InterPro" id="IPR041589">
    <property type="entry name" value="DNAH3_AAA_lid_1"/>
</dbReference>
<keyword evidence="16" id="KW-0966">Cell projection</keyword>
<evidence type="ECO:0000256" key="10">
    <source>
        <dbReference type="ARBA" id="ARBA00022846"/>
    </source>
</evidence>
<keyword evidence="28" id="KW-0378">Hydrolase</keyword>
<gene>
    <name evidence="28" type="ORF">BpHYR1_025575</name>
</gene>
<dbReference type="InterPro" id="IPR041658">
    <property type="entry name" value="AAA_lid_11"/>
</dbReference>
<evidence type="ECO:0000256" key="2">
    <source>
        <dbReference type="ARBA" id="ARBA00004430"/>
    </source>
</evidence>
<dbReference type="Pfam" id="PF12774">
    <property type="entry name" value="AAA_6"/>
    <property type="match status" value="1"/>
</dbReference>
<dbReference type="Gene3D" id="1.20.920.30">
    <property type="match status" value="1"/>
</dbReference>
<evidence type="ECO:0000256" key="3">
    <source>
        <dbReference type="ARBA" id="ARBA00008887"/>
    </source>
</evidence>
<dbReference type="FunFam" id="1.20.58.1120:FF:000012">
    <property type="entry name" value="Dynein, axonemal, heavy chain 2"/>
    <property type="match status" value="1"/>
</dbReference>
<dbReference type="InterPro" id="IPR042222">
    <property type="entry name" value="Dynein_2_N"/>
</dbReference>
<evidence type="ECO:0000256" key="20">
    <source>
        <dbReference type="ARBA" id="ARBA00064223"/>
    </source>
</evidence>
<dbReference type="EMBL" id="REGN01002048">
    <property type="protein sequence ID" value="RNA30736.1"/>
    <property type="molecule type" value="Genomic_DNA"/>
</dbReference>
<comment type="subunit">
    <text evidence="19">The I1 inner arm complex (also known as the f dynein complex) is a two-headed isoform composed of two heavy chains (1-alpha and 1-beta), three intermediate chains and three light chains. I1 occupies a specific position proximal to the first radial spoke and repeats every 96 nm along the length of the axoneme.</text>
</comment>
<dbReference type="InterPro" id="IPR041228">
    <property type="entry name" value="Dynein_C"/>
</dbReference>
<accession>A0A3M7S4K3</accession>
<dbReference type="FunFam" id="1.20.1270.280:FF:000007">
    <property type="entry name" value="dynein heavy chain 2, axonemal"/>
    <property type="match status" value="1"/>
</dbReference>
<dbReference type="STRING" id="10195.A0A3M7S4K3"/>
<evidence type="ECO:0000256" key="24">
    <source>
        <dbReference type="ARBA" id="ARBA00082099"/>
    </source>
</evidence>
<reference evidence="28 29" key="1">
    <citation type="journal article" date="2018" name="Sci. Rep.">
        <title>Genomic signatures of local adaptation to the degree of environmental predictability in rotifers.</title>
        <authorList>
            <person name="Franch-Gras L."/>
            <person name="Hahn C."/>
            <person name="Garcia-Roger E.M."/>
            <person name="Carmona M.J."/>
            <person name="Serra M."/>
            <person name="Gomez A."/>
        </authorList>
    </citation>
    <scope>NUCLEOTIDE SEQUENCE [LARGE SCALE GENOMIC DNA]</scope>
    <source>
        <strain evidence="28">HYR1</strain>
    </source>
</reference>
<dbReference type="GO" id="GO:0051959">
    <property type="term" value="F:dynein light intermediate chain binding"/>
    <property type="evidence" value="ECO:0007669"/>
    <property type="project" value="InterPro"/>
</dbReference>
<dbReference type="Gene3D" id="1.10.8.1220">
    <property type="match status" value="1"/>
</dbReference>
<evidence type="ECO:0000256" key="9">
    <source>
        <dbReference type="ARBA" id="ARBA00022840"/>
    </source>
</evidence>